<evidence type="ECO:0000313" key="2">
    <source>
        <dbReference type="Proteomes" id="UP001239111"/>
    </source>
</evidence>
<protein>
    <submittedName>
        <fullName evidence="1">Uncharacterized protein</fullName>
    </submittedName>
</protein>
<dbReference type="Proteomes" id="UP001239111">
    <property type="component" value="Chromosome 1"/>
</dbReference>
<proteinExistence type="predicted"/>
<evidence type="ECO:0000313" key="1">
    <source>
        <dbReference type="EMBL" id="KAJ8686704.1"/>
    </source>
</evidence>
<organism evidence="1 2">
    <name type="scientific">Eretmocerus hayati</name>
    <dbReference type="NCBI Taxonomy" id="131215"/>
    <lineage>
        <taxon>Eukaryota</taxon>
        <taxon>Metazoa</taxon>
        <taxon>Ecdysozoa</taxon>
        <taxon>Arthropoda</taxon>
        <taxon>Hexapoda</taxon>
        <taxon>Insecta</taxon>
        <taxon>Pterygota</taxon>
        <taxon>Neoptera</taxon>
        <taxon>Endopterygota</taxon>
        <taxon>Hymenoptera</taxon>
        <taxon>Apocrita</taxon>
        <taxon>Proctotrupomorpha</taxon>
        <taxon>Chalcidoidea</taxon>
        <taxon>Aphelinidae</taxon>
        <taxon>Aphelininae</taxon>
        <taxon>Eretmocerus</taxon>
    </lineage>
</organism>
<name>A0ACC2PVQ0_9HYME</name>
<keyword evidence="2" id="KW-1185">Reference proteome</keyword>
<reference evidence="1" key="1">
    <citation type="submission" date="2023-04" db="EMBL/GenBank/DDBJ databases">
        <title>A chromosome-level genome assembly of the parasitoid wasp Eretmocerus hayati.</title>
        <authorList>
            <person name="Zhong Y."/>
            <person name="Liu S."/>
            <person name="Liu Y."/>
        </authorList>
    </citation>
    <scope>NUCLEOTIDE SEQUENCE</scope>
    <source>
        <strain evidence="1">ZJU_SS_LIU_2023</strain>
    </source>
</reference>
<comment type="caution">
    <text evidence="1">The sequence shown here is derived from an EMBL/GenBank/DDBJ whole genome shotgun (WGS) entry which is preliminary data.</text>
</comment>
<dbReference type="EMBL" id="CM056741">
    <property type="protein sequence ID" value="KAJ8686704.1"/>
    <property type="molecule type" value="Genomic_DNA"/>
</dbReference>
<feature type="non-terminal residue" evidence="1">
    <location>
        <position position="1"/>
    </location>
</feature>
<sequence length="200" mass="19622">TSNANCGGGNTPASTTTTTTAVAVAVGAAASASAAVQAEWAYPASAGAPSYPGPTASSGTTGGSIGAASYSPIPAGAFSYPGEALAHHPTTEPVPLPTVLSSEGQAHQDAYTPSCVSMYPSSSAVAVAAAMAAKPEPASGDMYSTGGSPNTATVGYHHYTSGPGSWSASPSTTTSPTGRLEIGVLGEEGSEHRNDVWRPY</sequence>
<accession>A0ACC2PVQ0</accession>
<gene>
    <name evidence="1" type="ORF">QAD02_022498</name>
</gene>